<dbReference type="EMBL" id="CAAKNF010000194">
    <property type="protein sequence ID" value="VIO96506.1"/>
    <property type="molecule type" value="Genomic_DNA"/>
</dbReference>
<accession>A0A4E9FJ04</accession>
<name>A0A0H5BS24_BRUMA</name>
<organism evidence="1">
    <name type="scientific">Brugia malayi</name>
    <name type="common">Filarial nematode worm</name>
    <dbReference type="NCBI Taxonomy" id="6279"/>
    <lineage>
        <taxon>Eukaryota</taxon>
        <taxon>Metazoa</taxon>
        <taxon>Ecdysozoa</taxon>
        <taxon>Nematoda</taxon>
        <taxon>Chromadorea</taxon>
        <taxon>Rhabditida</taxon>
        <taxon>Spirurina</taxon>
        <taxon>Spiruromorpha</taxon>
        <taxon>Filarioidea</taxon>
        <taxon>Onchocercidae</taxon>
        <taxon>Brugia</taxon>
    </lineage>
</organism>
<evidence type="ECO:0000313" key="6">
    <source>
        <dbReference type="WormBase" id="Bm13223b"/>
    </source>
</evidence>
<reference evidence="5" key="4">
    <citation type="submission" date="2019-12" db="UniProtKB">
        <authorList>
            <consortium name="WormBaseParasite"/>
        </authorList>
    </citation>
    <scope>IDENTIFICATION</scope>
</reference>
<proteinExistence type="predicted"/>
<dbReference type="EMBL" id="LN857099">
    <property type="protein sequence ID" value="CDQ08535.1"/>
    <property type="molecule type" value="Genomic_DNA"/>
</dbReference>
<gene>
    <name evidence="2" type="primary">Bm14317</name>
    <name evidence="1 5 6" type="ORF">Bm13223</name>
    <name evidence="3" type="ORF">BM_BM13223</name>
    <name evidence="1" type="ORF">BM_Bm13223</name>
    <name evidence="2" type="ORF">BM_Bm14317</name>
</gene>
<dbReference type="WormBase" id="Bm13223b">
    <property type="protein sequence ID" value="BM27141"/>
    <property type="gene ID" value="WBGene00233484"/>
</dbReference>
<reference evidence="3" key="3">
    <citation type="submission" date="2019-04" db="EMBL/GenBank/DDBJ databases">
        <authorList>
            <person name="Howe K."/>
            <person name="Paulini M."/>
            <person name="Williams G."/>
        </authorList>
    </citation>
    <scope>NUCLEOTIDE SEQUENCE [LARGE SCALE GENOMIC DNA]</scope>
    <source>
        <strain evidence="3">FR3</strain>
    </source>
</reference>
<evidence type="ECO:0000313" key="2">
    <source>
        <dbReference type="EMBL" id="CDQ08535.1"/>
    </source>
</evidence>
<sequence>MHKMFVGEDHQELSYASDNARWLFISLQSIIKFIMSLTVRRFPLLTCVHVNS</sequence>
<evidence type="ECO:0000313" key="3">
    <source>
        <dbReference type="EMBL" id="VIO96506.1"/>
    </source>
</evidence>
<dbReference type="EMBL" id="LN857024">
    <property type="protein sequence ID" value="CDQ02488.1"/>
    <property type="molecule type" value="Genomic_DNA"/>
</dbReference>
<dbReference type="Proteomes" id="UP000006672">
    <property type="component" value="Unassembled WGS sequence"/>
</dbReference>
<evidence type="ECO:0000313" key="1">
    <source>
        <dbReference type="EMBL" id="CDQ02488.1"/>
    </source>
</evidence>
<evidence type="ECO:0000313" key="5">
    <source>
        <dbReference type="WBParaSite" id="Bm13223b.1"/>
    </source>
</evidence>
<dbReference type="WBParaSite" id="Bm13223b.1">
    <property type="protein sequence ID" value="Bm13223b.1"/>
    <property type="gene ID" value="WBGene00233484"/>
</dbReference>
<reference evidence="1" key="2">
    <citation type="submission" date="2012-12" db="EMBL/GenBank/DDBJ databases">
        <authorList>
            <person name="Gao Y.W."/>
            <person name="Fan S.T."/>
            <person name="Sun H.T."/>
            <person name="Wang Z."/>
            <person name="Gao X.L."/>
            <person name="Li Y.G."/>
            <person name="Wang T.C."/>
            <person name="Zhang K."/>
            <person name="Xu W.W."/>
            <person name="Yu Z.J."/>
            <person name="Xia X.Z."/>
        </authorList>
    </citation>
    <scope>NUCLEOTIDE SEQUENCE</scope>
    <source>
        <strain evidence="1">FR3</strain>
    </source>
</reference>
<evidence type="ECO:0000313" key="4">
    <source>
        <dbReference type="Proteomes" id="UP000006672"/>
    </source>
</evidence>
<accession>A0A0H5BS24</accession>
<dbReference type="AlphaFoldDB" id="A0A0H5BS24"/>
<keyword evidence="4" id="KW-1185">Reference proteome</keyword>
<reference evidence="1 4" key="1">
    <citation type="journal article" date="2007" name="Science">
        <title>Draft genome of the filarial nematode parasite Brugia malayi.</title>
        <authorList>
            <person name="Ghedin E."/>
            <person name="Wang S."/>
            <person name="Spiro D."/>
            <person name="Caler E."/>
            <person name="Zhao Q."/>
            <person name="Crabtree J."/>
            <person name="Allen J.E."/>
            <person name="Delcher A.L."/>
            <person name="Guiliano D.B."/>
            <person name="Miranda-Saavedra D."/>
            <person name="Angiuoli S.V."/>
            <person name="Creasy T."/>
            <person name="Amedeo P."/>
            <person name="Haas B."/>
            <person name="El-Sayed N.M."/>
            <person name="Wortman J.R."/>
            <person name="Feldblyum T."/>
            <person name="Tallon L."/>
            <person name="Schatz M."/>
            <person name="Shumway M."/>
            <person name="Koo H."/>
            <person name="Salzberg S.L."/>
            <person name="Schobel S."/>
            <person name="Pertea M."/>
            <person name="Pop M."/>
            <person name="White O."/>
            <person name="Barton G.J."/>
            <person name="Carlow C.K."/>
            <person name="Crawford M.J."/>
            <person name="Daub J."/>
            <person name="Dimmic M.W."/>
            <person name="Estes C.F."/>
            <person name="Foster J.M."/>
            <person name="Ganatra M."/>
            <person name="Gregory W.F."/>
            <person name="Johnson N.M."/>
            <person name="Jin J."/>
            <person name="Komuniecki R."/>
            <person name="Korf I."/>
            <person name="Kumar S."/>
            <person name="Laney S."/>
            <person name="Li B.W."/>
            <person name="Li W."/>
            <person name="Lindblom T.H."/>
            <person name="Lustigman S."/>
            <person name="Ma D."/>
            <person name="Maina C.V."/>
            <person name="Martin D.M."/>
            <person name="McCarter J.P."/>
            <person name="McReynolds L."/>
            <person name="Mitreva M."/>
            <person name="Nutman T.B."/>
            <person name="Parkinson J."/>
            <person name="Peregrin-Alvarez J.M."/>
            <person name="Poole C."/>
            <person name="Ren Q."/>
            <person name="Saunders L."/>
            <person name="Sluder A.E."/>
            <person name="Smith K."/>
            <person name="Stanke M."/>
            <person name="Unnasch T.R."/>
            <person name="Ware J."/>
            <person name="Wei A.D."/>
            <person name="Weil G."/>
            <person name="Williams D.J."/>
            <person name="Zhang Y."/>
            <person name="Williams S.A."/>
            <person name="Fraser-Liggett C."/>
            <person name="Slatko B."/>
            <person name="Blaxter M.L."/>
            <person name="Scott A.L."/>
        </authorList>
    </citation>
    <scope>NUCLEOTIDE SEQUENCE</scope>
    <source>
        <strain evidence="1 4">FR3</strain>
    </source>
</reference>
<protein>
    <submittedName>
        <fullName evidence="1 5">Bm13223, isoform b</fullName>
    </submittedName>
    <submittedName>
        <fullName evidence="2">Bm14317</fullName>
    </submittedName>
</protein>